<evidence type="ECO:0000256" key="1">
    <source>
        <dbReference type="SAM" id="MobiDB-lite"/>
    </source>
</evidence>
<dbReference type="WBParaSite" id="HPBE_0000508501-mRNA-1">
    <property type="protein sequence ID" value="HPBE_0000508501-mRNA-1"/>
    <property type="gene ID" value="HPBE_0000508501"/>
</dbReference>
<organism evidence="3 4">
    <name type="scientific">Heligmosomoides polygyrus</name>
    <name type="common">Parasitic roundworm</name>
    <dbReference type="NCBI Taxonomy" id="6339"/>
    <lineage>
        <taxon>Eukaryota</taxon>
        <taxon>Metazoa</taxon>
        <taxon>Ecdysozoa</taxon>
        <taxon>Nematoda</taxon>
        <taxon>Chromadorea</taxon>
        <taxon>Rhabditida</taxon>
        <taxon>Rhabditina</taxon>
        <taxon>Rhabditomorpha</taxon>
        <taxon>Strongyloidea</taxon>
        <taxon>Heligmosomidae</taxon>
        <taxon>Heligmosomoides</taxon>
    </lineage>
</organism>
<evidence type="ECO:0000313" key="4">
    <source>
        <dbReference type="WBParaSite" id="HPBE_0000508501-mRNA-1"/>
    </source>
</evidence>
<feature type="region of interest" description="Disordered" evidence="1">
    <location>
        <begin position="1"/>
        <end position="66"/>
    </location>
</feature>
<dbReference type="AlphaFoldDB" id="A0A183FF44"/>
<feature type="compositionally biased region" description="Basic and acidic residues" evidence="1">
    <location>
        <begin position="40"/>
        <end position="52"/>
    </location>
</feature>
<name>A0A183FF44_HELPZ</name>
<dbReference type="EMBL" id="UZAH01025410">
    <property type="protein sequence ID" value="VDO63343.1"/>
    <property type="molecule type" value="Genomic_DNA"/>
</dbReference>
<reference evidence="2 3" key="1">
    <citation type="submission" date="2018-11" db="EMBL/GenBank/DDBJ databases">
        <authorList>
            <consortium name="Pathogen Informatics"/>
        </authorList>
    </citation>
    <scope>NUCLEOTIDE SEQUENCE [LARGE SCALE GENOMIC DNA]</scope>
</reference>
<evidence type="ECO:0000313" key="3">
    <source>
        <dbReference type="Proteomes" id="UP000050761"/>
    </source>
</evidence>
<accession>A0A3P7YFG2</accession>
<dbReference type="Proteomes" id="UP000050761">
    <property type="component" value="Unassembled WGS sequence"/>
</dbReference>
<evidence type="ECO:0000313" key="2">
    <source>
        <dbReference type="EMBL" id="VDO63343.1"/>
    </source>
</evidence>
<keyword evidence="3" id="KW-1185">Reference proteome</keyword>
<protein>
    <submittedName>
        <fullName evidence="2 4">Uncharacterized protein</fullName>
    </submittedName>
</protein>
<accession>A0A183FF44</accession>
<proteinExistence type="predicted"/>
<reference evidence="4" key="2">
    <citation type="submission" date="2019-09" db="UniProtKB">
        <authorList>
            <consortium name="WormBaseParasite"/>
        </authorList>
    </citation>
    <scope>IDENTIFICATION</scope>
</reference>
<sequence length="66" mass="7545">MRIDGQPEQQLDGHWQQRRRREQLPRDGDDVMQQQAQSDEPIKSRQESRKCSAETTAAVAALNGPD</sequence>
<gene>
    <name evidence="2" type="ORF">HPBE_LOCUS5086</name>
</gene>